<evidence type="ECO:0000313" key="2">
    <source>
        <dbReference type="EMBL" id="KIM71227.1"/>
    </source>
</evidence>
<feature type="region of interest" description="Disordered" evidence="1">
    <location>
        <begin position="182"/>
        <end position="220"/>
    </location>
</feature>
<evidence type="ECO:0000313" key="3">
    <source>
        <dbReference type="Proteomes" id="UP000054166"/>
    </source>
</evidence>
<dbReference type="HOGENOM" id="CLU_1256469_0_0_1"/>
<feature type="compositionally biased region" description="Basic and acidic residues" evidence="1">
    <location>
        <begin position="209"/>
        <end position="220"/>
    </location>
</feature>
<sequence>MEPRTPERNRQSEREQERLQRLQMTSPSVRRQREYNRQPPMPQPNFDVPVIAGPARVNWQERLEQGFQSRHAQWLQNRGGRHQEQSVEMPMAAGPSVPIEGRVNWQERLDQGFQSRHAQRLQNNGCPLQDQNPGGFMAPQQFTGRQARYAEEERQHAAHLAELQRQREQQREMEVLQHQAHLAELQQQREQQREMEVLQHQAHMAELQRQQEDQRQMDHD</sequence>
<organism evidence="2 3">
    <name type="scientific">Piloderma croceum (strain F 1598)</name>
    <dbReference type="NCBI Taxonomy" id="765440"/>
    <lineage>
        <taxon>Eukaryota</taxon>
        <taxon>Fungi</taxon>
        <taxon>Dikarya</taxon>
        <taxon>Basidiomycota</taxon>
        <taxon>Agaricomycotina</taxon>
        <taxon>Agaricomycetes</taxon>
        <taxon>Agaricomycetidae</taxon>
        <taxon>Atheliales</taxon>
        <taxon>Atheliaceae</taxon>
        <taxon>Piloderma</taxon>
    </lineage>
</organism>
<dbReference type="EMBL" id="KN833398">
    <property type="protein sequence ID" value="KIM71227.1"/>
    <property type="molecule type" value="Genomic_DNA"/>
</dbReference>
<evidence type="ECO:0000256" key="1">
    <source>
        <dbReference type="SAM" id="MobiDB-lite"/>
    </source>
</evidence>
<dbReference type="InParanoid" id="A0A0C3B1W5"/>
<protein>
    <submittedName>
        <fullName evidence="2">Uncharacterized protein</fullName>
    </submittedName>
</protein>
<accession>A0A0C3B1W5</accession>
<feature type="region of interest" description="Disordered" evidence="1">
    <location>
        <begin position="1"/>
        <end position="49"/>
    </location>
</feature>
<reference evidence="3" key="2">
    <citation type="submission" date="2015-01" db="EMBL/GenBank/DDBJ databases">
        <title>Evolutionary Origins and Diversification of the Mycorrhizal Mutualists.</title>
        <authorList>
            <consortium name="DOE Joint Genome Institute"/>
            <consortium name="Mycorrhizal Genomics Consortium"/>
            <person name="Kohler A."/>
            <person name="Kuo A."/>
            <person name="Nagy L.G."/>
            <person name="Floudas D."/>
            <person name="Copeland A."/>
            <person name="Barry K.W."/>
            <person name="Cichocki N."/>
            <person name="Veneault-Fourrey C."/>
            <person name="LaButti K."/>
            <person name="Lindquist E.A."/>
            <person name="Lipzen A."/>
            <person name="Lundell T."/>
            <person name="Morin E."/>
            <person name="Murat C."/>
            <person name="Riley R."/>
            <person name="Ohm R."/>
            <person name="Sun H."/>
            <person name="Tunlid A."/>
            <person name="Henrissat B."/>
            <person name="Grigoriev I.V."/>
            <person name="Hibbett D.S."/>
            <person name="Martin F."/>
        </authorList>
    </citation>
    <scope>NUCLEOTIDE SEQUENCE [LARGE SCALE GENOMIC DNA]</scope>
    <source>
        <strain evidence="3">F 1598</strain>
    </source>
</reference>
<gene>
    <name evidence="2" type="ORF">PILCRDRAFT_758818</name>
</gene>
<name>A0A0C3B1W5_PILCF</name>
<dbReference type="AlphaFoldDB" id="A0A0C3B1W5"/>
<dbReference type="Proteomes" id="UP000054166">
    <property type="component" value="Unassembled WGS sequence"/>
</dbReference>
<keyword evidence="3" id="KW-1185">Reference proteome</keyword>
<reference evidence="2 3" key="1">
    <citation type="submission" date="2014-04" db="EMBL/GenBank/DDBJ databases">
        <authorList>
            <consortium name="DOE Joint Genome Institute"/>
            <person name="Kuo A."/>
            <person name="Tarkka M."/>
            <person name="Buscot F."/>
            <person name="Kohler A."/>
            <person name="Nagy L.G."/>
            <person name="Floudas D."/>
            <person name="Copeland A."/>
            <person name="Barry K.W."/>
            <person name="Cichocki N."/>
            <person name="Veneault-Fourrey C."/>
            <person name="LaButti K."/>
            <person name="Lindquist E.A."/>
            <person name="Lipzen A."/>
            <person name="Lundell T."/>
            <person name="Morin E."/>
            <person name="Murat C."/>
            <person name="Sun H."/>
            <person name="Tunlid A."/>
            <person name="Henrissat B."/>
            <person name="Grigoriev I.V."/>
            <person name="Hibbett D.S."/>
            <person name="Martin F."/>
            <person name="Nordberg H.P."/>
            <person name="Cantor M.N."/>
            <person name="Hua S.X."/>
        </authorList>
    </citation>
    <scope>NUCLEOTIDE SEQUENCE [LARGE SCALE GENOMIC DNA]</scope>
    <source>
        <strain evidence="2 3">F 1598</strain>
    </source>
</reference>
<proteinExistence type="predicted"/>
<feature type="compositionally biased region" description="Basic and acidic residues" evidence="1">
    <location>
        <begin position="1"/>
        <end position="20"/>
    </location>
</feature>